<organism evidence="8 9">
    <name type="scientific">Acidihalobacter prosperus</name>
    <dbReference type="NCBI Taxonomy" id="160660"/>
    <lineage>
        <taxon>Bacteria</taxon>
        <taxon>Pseudomonadati</taxon>
        <taxon>Pseudomonadota</taxon>
        <taxon>Gammaproteobacteria</taxon>
        <taxon>Chromatiales</taxon>
        <taxon>Ectothiorhodospiraceae</taxon>
        <taxon>Acidihalobacter</taxon>
    </lineage>
</organism>
<dbReference type="HAMAP" id="MF_00108">
    <property type="entry name" value="IspD"/>
    <property type="match status" value="1"/>
</dbReference>
<protein>
    <recommendedName>
        <fullName evidence="7">2-C-methyl-D-erythritol 4-phosphate cytidylyltransferase</fullName>
        <ecNumber evidence="7">2.7.7.60</ecNumber>
    </recommendedName>
    <alternativeName>
        <fullName evidence="7">4-diphosphocytidyl-2C-methyl-D-erythritol synthase</fullName>
    </alternativeName>
    <alternativeName>
        <fullName evidence="7">MEP cytidylyltransferase</fullName>
        <shortName evidence="7">MCT</shortName>
    </alternativeName>
</protein>
<dbReference type="GO" id="GO:0019288">
    <property type="term" value="P:isopentenyl diphosphate biosynthetic process, methylerythritol 4-phosphate pathway"/>
    <property type="evidence" value="ECO:0007669"/>
    <property type="project" value="UniProtKB-UniRule"/>
</dbReference>
<comment type="catalytic activity">
    <reaction evidence="1 7">
        <text>2-C-methyl-D-erythritol 4-phosphate + CTP + H(+) = 4-CDP-2-C-methyl-D-erythritol + diphosphate</text>
        <dbReference type="Rhea" id="RHEA:13429"/>
        <dbReference type="ChEBI" id="CHEBI:15378"/>
        <dbReference type="ChEBI" id="CHEBI:33019"/>
        <dbReference type="ChEBI" id="CHEBI:37563"/>
        <dbReference type="ChEBI" id="CHEBI:57823"/>
        <dbReference type="ChEBI" id="CHEBI:58262"/>
        <dbReference type="EC" id="2.7.7.60"/>
    </reaction>
</comment>
<dbReference type="UniPathway" id="UPA00056">
    <property type="reaction ID" value="UER00093"/>
</dbReference>
<keyword evidence="9" id="KW-1185">Reference proteome</keyword>
<dbReference type="SUPFAM" id="SSF53448">
    <property type="entry name" value="Nucleotide-diphospho-sugar transferases"/>
    <property type="match status" value="1"/>
</dbReference>
<evidence type="ECO:0000256" key="6">
    <source>
        <dbReference type="ARBA" id="ARBA00023229"/>
    </source>
</evidence>
<feature type="site" description="Positions MEP for the nucleophilic attack" evidence="7">
    <location>
        <position position="140"/>
    </location>
</feature>
<comment type="pathway">
    <text evidence="2 7">Isoprenoid biosynthesis; isopentenyl diphosphate biosynthesis via DXP pathway; isopentenyl diphosphate from 1-deoxy-D-xylulose 5-phosphate: step 2/6.</text>
</comment>
<comment type="caution">
    <text evidence="7">Lacks conserved residue(s) required for the propagation of feature annotation.</text>
</comment>
<dbReference type="InterPro" id="IPR029044">
    <property type="entry name" value="Nucleotide-diphossugar_trans"/>
</dbReference>
<dbReference type="PANTHER" id="PTHR32125">
    <property type="entry name" value="2-C-METHYL-D-ERYTHRITOL 4-PHOSPHATE CYTIDYLYLTRANSFERASE, CHLOROPLASTIC"/>
    <property type="match status" value="1"/>
</dbReference>
<reference evidence="8 9" key="1">
    <citation type="journal article" date="2014" name="Genome Announc.">
        <title>Draft Genome Sequence of the Iron-Oxidizing, Acidophilic, and Halotolerant 'Thiobacillus prosperus' Type Strain DSM 5130.</title>
        <authorList>
            <person name="Ossandon F.J."/>
            <person name="Cardenas J.P."/>
            <person name="Corbett M."/>
            <person name="Quatrini R."/>
            <person name="Holmes D.S."/>
            <person name="Watkin E."/>
        </authorList>
    </citation>
    <scope>NUCLEOTIDE SEQUENCE [LARGE SCALE GENOMIC DNA]</scope>
    <source>
        <strain evidence="8 9">DSM 5130</strain>
    </source>
</reference>
<proteinExistence type="inferred from homology"/>
<dbReference type="CDD" id="cd02516">
    <property type="entry name" value="CDP-ME_synthetase"/>
    <property type="match status" value="1"/>
</dbReference>
<dbReference type="EC" id="2.7.7.60" evidence="7"/>
<evidence type="ECO:0000256" key="1">
    <source>
        <dbReference type="ARBA" id="ARBA00001282"/>
    </source>
</evidence>
<evidence type="ECO:0000256" key="3">
    <source>
        <dbReference type="ARBA" id="ARBA00009789"/>
    </source>
</evidence>
<dbReference type="NCBIfam" id="TIGR00453">
    <property type="entry name" value="ispD"/>
    <property type="match status" value="1"/>
</dbReference>
<evidence type="ECO:0000256" key="7">
    <source>
        <dbReference type="HAMAP-Rule" id="MF_00108"/>
    </source>
</evidence>
<dbReference type="InterPro" id="IPR050088">
    <property type="entry name" value="IspD/TarI_cytidylyltransf_bact"/>
</dbReference>
<dbReference type="InterPro" id="IPR034683">
    <property type="entry name" value="IspD/TarI"/>
</dbReference>
<dbReference type="Gene3D" id="3.90.550.10">
    <property type="entry name" value="Spore Coat Polysaccharide Biosynthesis Protein SpsA, Chain A"/>
    <property type="match status" value="1"/>
</dbReference>
<evidence type="ECO:0000256" key="2">
    <source>
        <dbReference type="ARBA" id="ARBA00004787"/>
    </source>
</evidence>
<dbReference type="GO" id="GO:0050518">
    <property type="term" value="F:2-C-methyl-D-erythritol 4-phosphate cytidylyltransferase activity"/>
    <property type="evidence" value="ECO:0007669"/>
    <property type="project" value="UniProtKB-UniRule"/>
</dbReference>
<name>A0A1A6C7W9_9GAMM</name>
<sequence>MASEVPKQYLRLGDRTVLEHSLSHFTSRADIAGIFVALAPHDPYWPELSFAGKSELWRVAGGAERAHTVRNALRELARVAAPEDWVLVHDAARPCLHRDDLDRLIGDLELDPVGGILATPARDTCKRVGADGRIAETVDRQALWLAQTPQMFRLRLLIDAIDAALARGCVVTDESSAMELAGHQPRIIEGRADNLKITRPEDLPLAEFMLAHQPT</sequence>
<dbReference type="PANTHER" id="PTHR32125:SF4">
    <property type="entry name" value="2-C-METHYL-D-ERYTHRITOL 4-PHOSPHATE CYTIDYLYLTRANSFERASE, CHLOROPLASTIC"/>
    <property type="match status" value="1"/>
</dbReference>
<dbReference type="Pfam" id="PF01128">
    <property type="entry name" value="IspD"/>
    <property type="match status" value="1"/>
</dbReference>
<feature type="site" description="Transition state stabilizer" evidence="7">
    <location>
        <position position="7"/>
    </location>
</feature>
<feature type="site" description="Positions MEP for the nucleophilic attack" evidence="7">
    <location>
        <position position="196"/>
    </location>
</feature>
<keyword evidence="4 7" id="KW-0808">Transferase</keyword>
<comment type="function">
    <text evidence="7">Catalyzes the formation of 4-diphosphocytidyl-2-C-methyl-D-erythritol from CTP and 2-C-methyl-D-erythritol 4-phosphate (MEP).</text>
</comment>
<dbReference type="Proteomes" id="UP000029273">
    <property type="component" value="Unassembled WGS sequence"/>
</dbReference>
<keyword evidence="6 7" id="KW-0414">Isoprene biosynthesis</keyword>
<evidence type="ECO:0000256" key="4">
    <source>
        <dbReference type="ARBA" id="ARBA00022679"/>
    </source>
</evidence>
<evidence type="ECO:0000313" key="8">
    <source>
        <dbReference type="EMBL" id="OBS10663.1"/>
    </source>
</evidence>
<evidence type="ECO:0000256" key="5">
    <source>
        <dbReference type="ARBA" id="ARBA00022695"/>
    </source>
</evidence>
<comment type="similarity">
    <text evidence="3 7">Belongs to the IspD/TarI cytidylyltransferase family. IspD subfamily.</text>
</comment>
<comment type="caution">
    <text evidence="8">The sequence shown here is derived from an EMBL/GenBank/DDBJ whole genome shotgun (WGS) entry which is preliminary data.</text>
</comment>
<evidence type="ECO:0000313" key="9">
    <source>
        <dbReference type="Proteomes" id="UP000029273"/>
    </source>
</evidence>
<accession>A0A1A6C7W9</accession>
<dbReference type="EMBL" id="JQSG02000001">
    <property type="protein sequence ID" value="OBS10663.1"/>
    <property type="molecule type" value="Genomic_DNA"/>
</dbReference>
<dbReference type="InterPro" id="IPR001228">
    <property type="entry name" value="IspD"/>
</dbReference>
<dbReference type="FunFam" id="3.90.550.10:FF:000003">
    <property type="entry name" value="2-C-methyl-D-erythritol 4-phosphate cytidylyltransferase"/>
    <property type="match status" value="1"/>
</dbReference>
<dbReference type="PROSITE" id="PS01295">
    <property type="entry name" value="ISPD"/>
    <property type="match status" value="1"/>
</dbReference>
<keyword evidence="5 7" id="KW-0548">Nucleotidyltransferase</keyword>
<dbReference type="AlphaFoldDB" id="A0A1A6C7W9"/>
<dbReference type="InterPro" id="IPR018294">
    <property type="entry name" value="ISPD_synthase_CS"/>
</dbReference>
<gene>
    <name evidence="7" type="primary">ispD</name>
    <name evidence="8" type="ORF">Thpro_020379</name>
</gene>